<dbReference type="Gene3D" id="3.40.50.300">
    <property type="entry name" value="P-loop containing nucleotide triphosphate hydrolases"/>
    <property type="match status" value="1"/>
</dbReference>
<dbReference type="InterPro" id="IPR003439">
    <property type="entry name" value="ABC_transporter-like_ATP-bd"/>
</dbReference>
<evidence type="ECO:0000313" key="5">
    <source>
        <dbReference type="EMBL" id="CEL90742.1"/>
    </source>
</evidence>
<dbReference type="PANTHER" id="PTHR42794:SF2">
    <property type="entry name" value="ABC TRANSPORTER ATP-BINDING PROTEIN"/>
    <property type="match status" value="1"/>
</dbReference>
<dbReference type="GO" id="GO:0005524">
    <property type="term" value="F:ATP binding"/>
    <property type="evidence" value="ECO:0007669"/>
    <property type="project" value="UniProtKB-KW"/>
</dbReference>
<keyword evidence="1" id="KW-0813">Transport</keyword>
<dbReference type="CDD" id="cd03214">
    <property type="entry name" value="ABC_Iron-Siderophores_B12_Hemin"/>
    <property type="match status" value="1"/>
</dbReference>
<evidence type="ECO:0000313" key="6">
    <source>
        <dbReference type="Proteomes" id="UP000183504"/>
    </source>
</evidence>
<accession>A0A0B7GLS2</accession>
<evidence type="ECO:0000256" key="2">
    <source>
        <dbReference type="ARBA" id="ARBA00022741"/>
    </source>
</evidence>
<name>A0A0B7GLS2_STRSA</name>
<dbReference type="SMART" id="SM00382">
    <property type="entry name" value="AAA"/>
    <property type="match status" value="1"/>
</dbReference>
<dbReference type="PROSITE" id="PS50893">
    <property type="entry name" value="ABC_TRANSPORTER_2"/>
    <property type="match status" value="1"/>
</dbReference>
<dbReference type="AlphaFoldDB" id="A0A0B7GLS2"/>
<dbReference type="InterPro" id="IPR017871">
    <property type="entry name" value="ABC_transporter-like_CS"/>
</dbReference>
<proteinExistence type="predicted"/>
<organism evidence="5 6">
    <name type="scientific">Streptococcus sanguinis</name>
    <dbReference type="NCBI Taxonomy" id="1305"/>
    <lineage>
        <taxon>Bacteria</taxon>
        <taxon>Bacillati</taxon>
        <taxon>Bacillota</taxon>
        <taxon>Bacilli</taxon>
        <taxon>Lactobacillales</taxon>
        <taxon>Streptococcaceae</taxon>
        <taxon>Streptococcus</taxon>
    </lineage>
</organism>
<keyword evidence="3 5" id="KW-0067">ATP-binding</keyword>
<dbReference type="InterPro" id="IPR027417">
    <property type="entry name" value="P-loop_NTPase"/>
</dbReference>
<dbReference type="InterPro" id="IPR003593">
    <property type="entry name" value="AAA+_ATPase"/>
</dbReference>
<dbReference type="FunFam" id="3.40.50.300:FF:000134">
    <property type="entry name" value="Iron-enterobactin ABC transporter ATP-binding protein"/>
    <property type="match status" value="1"/>
</dbReference>
<dbReference type="Pfam" id="PF00005">
    <property type="entry name" value="ABC_tran"/>
    <property type="match status" value="1"/>
</dbReference>
<feature type="domain" description="ABC transporter" evidence="4">
    <location>
        <begin position="3"/>
        <end position="235"/>
    </location>
</feature>
<evidence type="ECO:0000259" key="4">
    <source>
        <dbReference type="PROSITE" id="PS50893"/>
    </source>
</evidence>
<protein>
    <submittedName>
        <fullName evidence="5">Putative ABC transporter ATP-binding protein</fullName>
    </submittedName>
</protein>
<dbReference type="EMBL" id="CDMW01000001">
    <property type="protein sequence ID" value="CEL90742.1"/>
    <property type="molecule type" value="Genomic_DNA"/>
</dbReference>
<sequence>MDLTCQDIHYSIGPKEILKGISLKVEGNQFHTILGPNGSGKTSLLKTIYRQIKPDSGDIYLNGRPLEQVSIKKAAQKIAVVTQFNHLQFDCTVQEIVMLGRTPHLSLFQKESEKDYALVRHALRQVDMLDKGERTYLSLSGGEKQRVLLARALAQQPSLLLLDEPTNHLDIKYQLDMLRIVKNLNINVLAVLHDIQLACRYSDYLYLMKGGEIAYQGAPKEAITHDSLQAVYGIQSKVIWTKDRQAMIQYL</sequence>
<dbReference type="SUPFAM" id="SSF52540">
    <property type="entry name" value="P-loop containing nucleoside triphosphate hydrolases"/>
    <property type="match status" value="1"/>
</dbReference>
<dbReference type="GO" id="GO:0016887">
    <property type="term" value="F:ATP hydrolysis activity"/>
    <property type="evidence" value="ECO:0007669"/>
    <property type="project" value="InterPro"/>
</dbReference>
<dbReference type="PROSITE" id="PS00211">
    <property type="entry name" value="ABC_TRANSPORTER_1"/>
    <property type="match status" value="1"/>
</dbReference>
<evidence type="ECO:0000256" key="1">
    <source>
        <dbReference type="ARBA" id="ARBA00022448"/>
    </source>
</evidence>
<dbReference type="RefSeq" id="WP_072074288.1">
    <property type="nucleotide sequence ID" value="NZ_CDMW01000001.1"/>
</dbReference>
<dbReference type="PANTHER" id="PTHR42794">
    <property type="entry name" value="HEMIN IMPORT ATP-BINDING PROTEIN HMUV"/>
    <property type="match status" value="1"/>
</dbReference>
<keyword evidence="2" id="KW-0547">Nucleotide-binding</keyword>
<reference evidence="5 6" key="1">
    <citation type="submission" date="2015-01" db="EMBL/GenBank/DDBJ databases">
        <authorList>
            <person name="Pelicic Vladimir"/>
        </authorList>
    </citation>
    <scope>NUCLEOTIDE SEQUENCE [LARGE SCALE GENOMIC DNA]</scope>
    <source>
        <strain evidence="5 6">2908</strain>
    </source>
</reference>
<evidence type="ECO:0000256" key="3">
    <source>
        <dbReference type="ARBA" id="ARBA00022840"/>
    </source>
</evidence>
<dbReference type="Proteomes" id="UP000183504">
    <property type="component" value="Unassembled WGS sequence"/>
</dbReference>
<gene>
    <name evidence="5" type="ORF">SSV_1449</name>
</gene>